<feature type="region of interest" description="Disordered" evidence="1">
    <location>
        <begin position="118"/>
        <end position="178"/>
    </location>
</feature>
<feature type="region of interest" description="Disordered" evidence="1">
    <location>
        <begin position="209"/>
        <end position="236"/>
    </location>
</feature>
<dbReference type="SUPFAM" id="SSF52833">
    <property type="entry name" value="Thioredoxin-like"/>
    <property type="match status" value="1"/>
</dbReference>
<dbReference type="Proteomes" id="UP000807115">
    <property type="component" value="Chromosome 1"/>
</dbReference>
<dbReference type="Gene3D" id="3.40.30.10">
    <property type="entry name" value="Glutaredoxin"/>
    <property type="match status" value="1"/>
</dbReference>
<dbReference type="AlphaFoldDB" id="A0A921S055"/>
<dbReference type="InterPro" id="IPR004045">
    <property type="entry name" value="Glutathione_S-Trfase_N"/>
</dbReference>
<protein>
    <recommendedName>
        <fullName evidence="2">GST N-terminal domain-containing protein</fullName>
    </recommendedName>
</protein>
<proteinExistence type="predicted"/>
<evidence type="ECO:0000256" key="1">
    <source>
        <dbReference type="SAM" id="MobiDB-lite"/>
    </source>
</evidence>
<feature type="region of interest" description="Disordered" evidence="1">
    <location>
        <begin position="74"/>
        <end position="104"/>
    </location>
</feature>
<dbReference type="EMBL" id="CM027680">
    <property type="protein sequence ID" value="KAG0549542.1"/>
    <property type="molecule type" value="Genomic_DNA"/>
</dbReference>
<feature type="compositionally biased region" description="Low complexity" evidence="1">
    <location>
        <begin position="151"/>
        <end position="160"/>
    </location>
</feature>
<feature type="compositionally biased region" description="Basic residues" evidence="1">
    <location>
        <begin position="131"/>
        <end position="143"/>
    </location>
</feature>
<reference evidence="3" key="1">
    <citation type="journal article" date="2019" name="BMC Genomics">
        <title>A new reference genome for Sorghum bicolor reveals high levels of sequence similarity between sweet and grain genotypes: implications for the genetics of sugar metabolism.</title>
        <authorList>
            <person name="Cooper E.A."/>
            <person name="Brenton Z.W."/>
            <person name="Flinn B.S."/>
            <person name="Jenkins J."/>
            <person name="Shu S."/>
            <person name="Flowers D."/>
            <person name="Luo F."/>
            <person name="Wang Y."/>
            <person name="Xia P."/>
            <person name="Barry K."/>
            <person name="Daum C."/>
            <person name="Lipzen A."/>
            <person name="Yoshinaga Y."/>
            <person name="Schmutz J."/>
            <person name="Saski C."/>
            <person name="Vermerris W."/>
            <person name="Kresovich S."/>
        </authorList>
    </citation>
    <scope>NUCLEOTIDE SEQUENCE</scope>
</reference>
<dbReference type="Pfam" id="PF13409">
    <property type="entry name" value="GST_N_2"/>
    <property type="match status" value="1"/>
</dbReference>
<accession>A0A921S055</accession>
<dbReference type="InterPro" id="IPR036249">
    <property type="entry name" value="Thioredoxin-like_sf"/>
</dbReference>
<sequence>MTAGTMRLLGGEVSPFAARARLALELRGVAYELLDEPLGPKKSDRLLAANPVYGKIPGAAPPRRPRHMRVRRHRPVRRGRRAGKRRRRGWRPAAAGRPIRARHAPLLDRLHRRQVLAGAGRRLAGADRGRTRAGRGRHPRRAKPPGGGVQGPQQRRGFLLRPRRGAGPPGPGTRLLPAGAQGLRAAPRPLPHRRVHDAAPGRVEPALRRAPGSQARPAGHGQGGAVHEVPPGKVRGPRVMNDFHCV</sequence>
<name>A0A921S055_SORBI</name>
<feature type="domain" description="GST N-terminal" evidence="2">
    <location>
        <begin position="14"/>
        <end position="57"/>
    </location>
</feature>
<evidence type="ECO:0000259" key="2">
    <source>
        <dbReference type="Pfam" id="PF13409"/>
    </source>
</evidence>
<reference evidence="3" key="2">
    <citation type="submission" date="2020-10" db="EMBL/GenBank/DDBJ databases">
        <authorList>
            <person name="Cooper E.A."/>
            <person name="Brenton Z.W."/>
            <person name="Flinn B.S."/>
            <person name="Jenkins J."/>
            <person name="Shu S."/>
            <person name="Flowers D."/>
            <person name="Luo F."/>
            <person name="Wang Y."/>
            <person name="Xia P."/>
            <person name="Barry K."/>
            <person name="Daum C."/>
            <person name="Lipzen A."/>
            <person name="Yoshinaga Y."/>
            <person name="Schmutz J."/>
            <person name="Saski C."/>
            <person name="Vermerris W."/>
            <person name="Kresovich S."/>
        </authorList>
    </citation>
    <scope>NUCLEOTIDE SEQUENCE</scope>
</reference>
<comment type="caution">
    <text evidence="3">The sequence shown here is derived from an EMBL/GenBank/DDBJ whole genome shotgun (WGS) entry which is preliminary data.</text>
</comment>
<evidence type="ECO:0000313" key="4">
    <source>
        <dbReference type="Proteomes" id="UP000807115"/>
    </source>
</evidence>
<evidence type="ECO:0000313" key="3">
    <source>
        <dbReference type="EMBL" id="KAG0549542.1"/>
    </source>
</evidence>
<feature type="compositionally biased region" description="Basic residues" evidence="1">
    <location>
        <begin position="74"/>
        <end position="90"/>
    </location>
</feature>
<gene>
    <name evidence="3" type="ORF">BDA96_01G264500</name>
</gene>
<organism evidence="3 4">
    <name type="scientific">Sorghum bicolor</name>
    <name type="common">Sorghum</name>
    <name type="synonym">Sorghum vulgare</name>
    <dbReference type="NCBI Taxonomy" id="4558"/>
    <lineage>
        <taxon>Eukaryota</taxon>
        <taxon>Viridiplantae</taxon>
        <taxon>Streptophyta</taxon>
        <taxon>Embryophyta</taxon>
        <taxon>Tracheophyta</taxon>
        <taxon>Spermatophyta</taxon>
        <taxon>Magnoliopsida</taxon>
        <taxon>Liliopsida</taxon>
        <taxon>Poales</taxon>
        <taxon>Poaceae</taxon>
        <taxon>PACMAD clade</taxon>
        <taxon>Panicoideae</taxon>
        <taxon>Andropogonodae</taxon>
        <taxon>Andropogoneae</taxon>
        <taxon>Sorghinae</taxon>
        <taxon>Sorghum</taxon>
    </lineage>
</organism>